<evidence type="ECO:0008006" key="3">
    <source>
        <dbReference type="Google" id="ProtNLM"/>
    </source>
</evidence>
<dbReference type="EMBL" id="AP035768">
    <property type="protein sequence ID" value="BFO15733.1"/>
    <property type="molecule type" value="Genomic_DNA"/>
</dbReference>
<gene>
    <name evidence="2" type="ORF">SHKM778_21210</name>
</gene>
<keyword evidence="1" id="KW-0472">Membrane</keyword>
<evidence type="ECO:0000313" key="2">
    <source>
        <dbReference type="EMBL" id="BFO15733.1"/>
    </source>
</evidence>
<keyword evidence="1" id="KW-0812">Transmembrane</keyword>
<organism evidence="2">
    <name type="scientific">Streptomyces haneummycinicus</name>
    <dbReference type="NCBI Taxonomy" id="3074435"/>
    <lineage>
        <taxon>Bacteria</taxon>
        <taxon>Bacillati</taxon>
        <taxon>Actinomycetota</taxon>
        <taxon>Actinomycetes</taxon>
        <taxon>Kitasatosporales</taxon>
        <taxon>Streptomycetaceae</taxon>
        <taxon>Streptomyces</taxon>
    </lineage>
</organism>
<feature type="transmembrane region" description="Helical" evidence="1">
    <location>
        <begin position="20"/>
        <end position="37"/>
    </location>
</feature>
<protein>
    <recommendedName>
        <fullName evidence="3">ATP-binding protein</fullName>
    </recommendedName>
</protein>
<evidence type="ECO:0000256" key="1">
    <source>
        <dbReference type="SAM" id="Phobius"/>
    </source>
</evidence>
<sequence length="367" mass="38774">MLGSWRAIVRHYLDRLPRPAQLLISGCLALLTLGFVFPDAIPGLGWFELPVLVPLLSLTALVTDSYQLMASPSSRTRCTRPSPCWCCGRSPASGLAAVRQELFAPPRTDTAAGTVPDRPRSQWPALRDAGQHEAAELLTTEVAGGRANDVDCARVEHAFTVARRDATLAAFSDTVLRQGGAAWTHPSGARDLPHRSARHDLLAGQVRIGRWVAAERAPQPYHDAGAALGPDVLGTSLLAVGPSGSGKTRTLVEPVTEALALQALTGRCAVVAVSAAGSRLGADDSFDVIVRIGDPSSVHDLDPYAESDDPDEAAAILAEALTGDLDTAGTRGAATTLAQLLGPFRTVRGRFPTLPELRELLEGEEEP</sequence>
<dbReference type="AlphaFoldDB" id="A0AAT9HE68"/>
<proteinExistence type="predicted"/>
<reference evidence="2" key="2">
    <citation type="submission" date="2024-07" db="EMBL/GenBank/DDBJ databases">
        <title>Streptomyces haneummycinica sp. nov., a new antibiotic-producing actinobacterium isolated from marine sediment.</title>
        <authorList>
            <person name="Uemura M."/>
            <person name="Hamada M."/>
            <person name="Hirano S."/>
            <person name="Kobayashi K."/>
            <person name="Ohshiro T."/>
            <person name="Kobayashi T."/>
            <person name="Terahara T."/>
        </authorList>
    </citation>
    <scope>NUCLEOTIDE SEQUENCE</scope>
    <source>
        <strain evidence="2">KM77-8</strain>
    </source>
</reference>
<name>A0AAT9HE68_9ACTN</name>
<accession>A0AAT9HE68</accession>
<keyword evidence="1" id="KW-1133">Transmembrane helix</keyword>
<reference evidence="2" key="1">
    <citation type="submission" date="2024-06" db="EMBL/GenBank/DDBJ databases">
        <authorList>
            <consortium name="consrtm"/>
            <person name="Uemura M."/>
            <person name="Terahara T."/>
        </authorList>
    </citation>
    <scope>NUCLEOTIDE SEQUENCE</scope>
    <source>
        <strain evidence="2">KM77-8</strain>
    </source>
</reference>